<dbReference type="EMBL" id="MEZZ01000044">
    <property type="protein sequence ID" value="OGD67969.1"/>
    <property type="molecule type" value="Genomic_DNA"/>
</dbReference>
<keyword evidence="2 6" id="KW-1003">Cell membrane</keyword>
<dbReference type="InterPro" id="IPR015414">
    <property type="entry name" value="TMEM64"/>
</dbReference>
<feature type="transmembrane region" description="Helical" evidence="6">
    <location>
        <begin position="76"/>
        <end position="95"/>
    </location>
</feature>
<feature type="transmembrane region" description="Helical" evidence="6">
    <location>
        <begin position="38"/>
        <end position="64"/>
    </location>
</feature>
<dbReference type="PANTHER" id="PTHR12677">
    <property type="entry name" value="GOLGI APPARATUS MEMBRANE PROTEIN TVP38-RELATED"/>
    <property type="match status" value="1"/>
</dbReference>
<feature type="transmembrane region" description="Helical" evidence="6">
    <location>
        <begin position="7"/>
        <end position="26"/>
    </location>
</feature>
<feature type="transmembrane region" description="Helical" evidence="6">
    <location>
        <begin position="183"/>
        <end position="203"/>
    </location>
</feature>
<evidence type="ECO:0000256" key="3">
    <source>
        <dbReference type="ARBA" id="ARBA00022692"/>
    </source>
</evidence>
<dbReference type="AlphaFoldDB" id="A0A1F5EKM3"/>
<keyword evidence="5 6" id="KW-0472">Membrane</keyword>
<evidence type="ECO:0000256" key="2">
    <source>
        <dbReference type="ARBA" id="ARBA00022475"/>
    </source>
</evidence>
<comment type="subcellular location">
    <subcellularLocation>
        <location evidence="1 6">Cell membrane</location>
        <topology evidence="1 6">Multi-pass membrane protein</topology>
    </subcellularLocation>
</comment>
<protein>
    <recommendedName>
        <fullName evidence="6">TVP38/TMEM64 family membrane protein</fullName>
    </recommendedName>
</protein>
<dbReference type="PANTHER" id="PTHR12677:SF59">
    <property type="entry name" value="GOLGI APPARATUS MEMBRANE PROTEIN TVP38-RELATED"/>
    <property type="match status" value="1"/>
</dbReference>
<comment type="similarity">
    <text evidence="6">Belongs to the TVP38/TMEM64 family.</text>
</comment>
<evidence type="ECO:0000256" key="5">
    <source>
        <dbReference type="ARBA" id="ARBA00023136"/>
    </source>
</evidence>
<dbReference type="GO" id="GO:0005886">
    <property type="term" value="C:plasma membrane"/>
    <property type="evidence" value="ECO:0007669"/>
    <property type="project" value="UniProtKB-SubCell"/>
</dbReference>
<evidence type="ECO:0000256" key="1">
    <source>
        <dbReference type="ARBA" id="ARBA00004651"/>
    </source>
</evidence>
<evidence type="ECO:0000256" key="6">
    <source>
        <dbReference type="RuleBase" id="RU366058"/>
    </source>
</evidence>
<feature type="transmembrane region" description="Helical" evidence="6">
    <location>
        <begin position="125"/>
        <end position="148"/>
    </location>
</feature>
<dbReference type="InterPro" id="IPR032816">
    <property type="entry name" value="VTT_dom"/>
</dbReference>
<feature type="domain" description="VTT" evidence="7">
    <location>
        <begin position="63"/>
        <end position="172"/>
    </location>
</feature>
<name>A0A1F5EKM3_9BACT</name>
<reference evidence="8 9" key="1">
    <citation type="journal article" date="2016" name="Nat. Commun.">
        <title>Thousands of microbial genomes shed light on interconnected biogeochemical processes in an aquifer system.</title>
        <authorList>
            <person name="Anantharaman K."/>
            <person name="Brown C.T."/>
            <person name="Hug L.A."/>
            <person name="Sharon I."/>
            <person name="Castelle C.J."/>
            <person name="Probst A.J."/>
            <person name="Thomas B.C."/>
            <person name="Singh A."/>
            <person name="Wilkins M.J."/>
            <person name="Karaoz U."/>
            <person name="Brodie E.L."/>
            <person name="Williams K.H."/>
            <person name="Hubbard S.S."/>
            <person name="Banfield J.F."/>
        </authorList>
    </citation>
    <scope>NUCLEOTIDE SEQUENCE [LARGE SCALE GENOMIC DNA]</scope>
</reference>
<gene>
    <name evidence="8" type="ORF">A2811_01000</name>
</gene>
<evidence type="ECO:0000313" key="9">
    <source>
        <dbReference type="Proteomes" id="UP000186670"/>
    </source>
</evidence>
<dbReference type="Pfam" id="PF09335">
    <property type="entry name" value="VTT_dom"/>
    <property type="match status" value="1"/>
</dbReference>
<organism evidence="8 9">
    <name type="scientific">Candidatus Campbellbacteria bacterium RIFCSPHIGHO2_01_FULL_34_10</name>
    <dbReference type="NCBI Taxonomy" id="1797577"/>
    <lineage>
        <taxon>Bacteria</taxon>
        <taxon>Candidatus Campbelliibacteriota</taxon>
    </lineage>
</organism>
<dbReference type="Proteomes" id="UP000186670">
    <property type="component" value="Unassembled WGS sequence"/>
</dbReference>
<feature type="transmembrane region" description="Helical" evidence="6">
    <location>
        <begin position="155"/>
        <end position="177"/>
    </location>
</feature>
<accession>A0A1F5EKM3</accession>
<keyword evidence="4 6" id="KW-1133">Transmembrane helix</keyword>
<evidence type="ECO:0000256" key="4">
    <source>
        <dbReference type="ARBA" id="ARBA00022989"/>
    </source>
</evidence>
<comment type="caution">
    <text evidence="8">The sequence shown here is derived from an EMBL/GenBank/DDBJ whole genome shotgun (WGS) entry which is preliminary data.</text>
</comment>
<keyword evidence="3 6" id="KW-0812">Transmembrane</keyword>
<evidence type="ECO:0000313" key="8">
    <source>
        <dbReference type="EMBL" id="OGD67969.1"/>
    </source>
</evidence>
<proteinExistence type="inferred from homology"/>
<evidence type="ECO:0000259" key="7">
    <source>
        <dbReference type="Pfam" id="PF09335"/>
    </source>
</evidence>
<sequence>MIKLLKNIFVVLFVVLTIVFFFWQAPMDYFSKFVVDNSILSIFVFIFLMVLSTVFEPLVILPIVPAVGVLLGQFETAIYSIIGWFIGSAIAFWIARGFGRPILMKFISEKDVVKYHKYLPEDIGFWWVVFLRMVIPVDVISYLIGLLTNMKTGKYLLASFIGIIPFSFIFAYGYKIVLFENEIVTIIVGIFLVFVFSFIYYLTKIKKWE</sequence>